<dbReference type="GeneID" id="57959943"/>
<reference evidence="1 2" key="1">
    <citation type="submission" date="2013-01" db="EMBL/GenBank/DDBJ databases">
        <title>The Genome Sequence of Clostridium clostridioforme 90A8.</title>
        <authorList>
            <consortium name="The Broad Institute Genome Sequencing Platform"/>
            <person name="Earl A."/>
            <person name="Ward D."/>
            <person name="Feldgarden M."/>
            <person name="Gevers D."/>
            <person name="Courvalin P."/>
            <person name="Lambert T."/>
            <person name="Walker B."/>
            <person name="Young S.K."/>
            <person name="Zeng Q."/>
            <person name="Gargeya S."/>
            <person name="Fitzgerald M."/>
            <person name="Haas B."/>
            <person name="Abouelleil A."/>
            <person name="Alvarado L."/>
            <person name="Arachchi H.M."/>
            <person name="Berlin A.M."/>
            <person name="Chapman S.B."/>
            <person name="Dewar J."/>
            <person name="Goldberg J."/>
            <person name="Griggs A."/>
            <person name="Gujja S."/>
            <person name="Hansen M."/>
            <person name="Howarth C."/>
            <person name="Imamovic A."/>
            <person name="Larimer J."/>
            <person name="McCowan C."/>
            <person name="Murphy C."/>
            <person name="Neiman D."/>
            <person name="Pearson M."/>
            <person name="Priest M."/>
            <person name="Roberts A."/>
            <person name="Saif S."/>
            <person name="Shea T."/>
            <person name="Sisk P."/>
            <person name="Sykes S."/>
            <person name="Wortman J."/>
            <person name="Nusbaum C."/>
            <person name="Birren B."/>
        </authorList>
    </citation>
    <scope>NUCLEOTIDE SEQUENCE [LARGE SCALE GENOMIC DNA]</scope>
    <source>
        <strain evidence="1 2">90A8</strain>
    </source>
</reference>
<dbReference type="HOGENOM" id="CLU_713270_0_0_9"/>
<dbReference type="Gene3D" id="3.40.50.300">
    <property type="entry name" value="P-loop containing nucleotide triphosphate hydrolases"/>
    <property type="match status" value="1"/>
</dbReference>
<accession>A0A0E2HD80</accession>
<gene>
    <name evidence="1" type="ORF">HMPREF1090_01573</name>
</gene>
<sequence length="421" mass="48027">MTDEYRMTGLEPETPADRLGFEKKRLSAGEAPDDTELLRQLSAGMNFITDFWQKHYLEEYIREGGSKIKFVTGRSGSGKSHLLKYTAMTAREKGYVTAEFSARDIWIHDFKEIYIQALCQTDILDCLRRCCIQIIKNLGFTPEEIPKGLTFMDYLSQNDLGDAITRREIRLQLKSMFLENPLIDNNFALACSLLTGGILGHPFLEDQNRQMLLSWLEGDKSLKLSSIRSLGLSPVRITKYNARHMLRSLAEVIRMAGYSGLFIAVDNLEILLSRSSLDPVHYTKLKREDTYESIRQLIDDIDSMKNIMFVFAFERELLDHDSAGLKSYQALWMRIQNEVVGEHFNRFADIVDLDRLAAEVYTPQILMEMSQKLADTYTRLGDTARPISLETCKDLISRSKNGSVSLPRLVNMATLGGEDNV</sequence>
<dbReference type="InterPro" id="IPR021228">
    <property type="entry name" value="BrxD"/>
</dbReference>
<evidence type="ECO:0000313" key="2">
    <source>
        <dbReference type="Proteomes" id="UP000013085"/>
    </source>
</evidence>
<name>A0A0E2HD80_9FIRM</name>
<dbReference type="AlphaFoldDB" id="A0A0E2HD80"/>
<organism evidence="1 2">
    <name type="scientific">[Clostridium] clostridioforme 90A8</name>
    <dbReference type="NCBI Taxonomy" id="999408"/>
    <lineage>
        <taxon>Bacteria</taxon>
        <taxon>Bacillati</taxon>
        <taxon>Bacillota</taxon>
        <taxon>Clostridia</taxon>
        <taxon>Lachnospirales</taxon>
        <taxon>Lachnospiraceae</taxon>
        <taxon>Enterocloster</taxon>
    </lineage>
</organism>
<protein>
    <recommendedName>
        <fullName evidence="3">ATP-binding protein</fullName>
    </recommendedName>
</protein>
<dbReference type="InterPro" id="IPR027417">
    <property type="entry name" value="P-loop_NTPase"/>
</dbReference>
<comment type="caution">
    <text evidence="1">The sequence shown here is derived from an EMBL/GenBank/DDBJ whole genome shotgun (WGS) entry which is preliminary data.</text>
</comment>
<dbReference type="SUPFAM" id="SSF52540">
    <property type="entry name" value="P-loop containing nucleoside triphosphate hydrolases"/>
    <property type="match status" value="1"/>
</dbReference>
<dbReference type="RefSeq" id="WP_002583515.1">
    <property type="nucleotide sequence ID" value="NZ_KB851018.1"/>
</dbReference>
<dbReference type="PATRIC" id="fig|999408.3.peg.1693"/>
<dbReference type="Proteomes" id="UP000013085">
    <property type="component" value="Unassembled WGS sequence"/>
</dbReference>
<dbReference type="Pfam" id="PF10923">
    <property type="entry name" value="BrxC_BrxD"/>
    <property type="match status" value="1"/>
</dbReference>
<evidence type="ECO:0000313" key="1">
    <source>
        <dbReference type="EMBL" id="ENZ17623.1"/>
    </source>
</evidence>
<evidence type="ECO:0008006" key="3">
    <source>
        <dbReference type="Google" id="ProtNLM"/>
    </source>
</evidence>
<dbReference type="EMBL" id="AGYR01000013">
    <property type="protein sequence ID" value="ENZ17623.1"/>
    <property type="molecule type" value="Genomic_DNA"/>
</dbReference>
<proteinExistence type="predicted"/>